<proteinExistence type="predicted"/>
<dbReference type="EMBL" id="NKXS01001199">
    <property type="protein sequence ID" value="PIN19928.1"/>
    <property type="molecule type" value="Genomic_DNA"/>
</dbReference>
<name>A0A2G9HQX4_9LAMI</name>
<evidence type="ECO:0000313" key="3">
    <source>
        <dbReference type="Proteomes" id="UP000231279"/>
    </source>
</evidence>
<sequence length="114" mass="13517">MLNMISGKKDTGHILTDEQQVQVVICSLCFNWEHMKIHLTHNENIKTFEDAMRHLELKEDRFSSHGILSSKHKHGGFYKWKEKGEEKSSQKFDSYQQGKGKSYFKKKEKRFQVL</sequence>
<dbReference type="Proteomes" id="UP000231279">
    <property type="component" value="Unassembled WGS sequence"/>
</dbReference>
<comment type="caution">
    <text evidence="2">The sequence shown here is derived from an EMBL/GenBank/DDBJ whole genome shotgun (WGS) entry which is preliminary data.</text>
</comment>
<feature type="region of interest" description="Disordered" evidence="1">
    <location>
        <begin position="83"/>
        <end position="102"/>
    </location>
</feature>
<dbReference type="AlphaFoldDB" id="A0A2G9HQX4"/>
<accession>A0A2G9HQX4</accession>
<evidence type="ECO:0000256" key="1">
    <source>
        <dbReference type="SAM" id="MobiDB-lite"/>
    </source>
</evidence>
<evidence type="ECO:0000313" key="2">
    <source>
        <dbReference type="EMBL" id="PIN19928.1"/>
    </source>
</evidence>
<organism evidence="2 3">
    <name type="scientific">Handroanthus impetiginosus</name>
    <dbReference type="NCBI Taxonomy" id="429701"/>
    <lineage>
        <taxon>Eukaryota</taxon>
        <taxon>Viridiplantae</taxon>
        <taxon>Streptophyta</taxon>
        <taxon>Embryophyta</taxon>
        <taxon>Tracheophyta</taxon>
        <taxon>Spermatophyta</taxon>
        <taxon>Magnoliopsida</taxon>
        <taxon>eudicotyledons</taxon>
        <taxon>Gunneridae</taxon>
        <taxon>Pentapetalae</taxon>
        <taxon>asterids</taxon>
        <taxon>lamiids</taxon>
        <taxon>Lamiales</taxon>
        <taxon>Bignoniaceae</taxon>
        <taxon>Crescentiina</taxon>
        <taxon>Tabebuia alliance</taxon>
        <taxon>Handroanthus</taxon>
    </lineage>
</organism>
<gene>
    <name evidence="2" type="ORF">CDL12_07386</name>
</gene>
<keyword evidence="3" id="KW-1185">Reference proteome</keyword>
<protein>
    <submittedName>
        <fullName evidence="2">Uncharacterized protein</fullName>
    </submittedName>
</protein>
<dbReference type="OrthoDB" id="1909174at2759"/>
<reference evidence="3" key="1">
    <citation type="journal article" date="2018" name="Gigascience">
        <title>Genome assembly of the Pink Ipe (Handroanthus impetiginosus, Bignoniaceae), a highly valued, ecologically keystone Neotropical timber forest tree.</title>
        <authorList>
            <person name="Silva-Junior O.B."/>
            <person name="Grattapaglia D."/>
            <person name="Novaes E."/>
            <person name="Collevatti R.G."/>
        </authorList>
    </citation>
    <scope>NUCLEOTIDE SEQUENCE [LARGE SCALE GENOMIC DNA]</scope>
    <source>
        <strain evidence="3">cv. UFG-1</strain>
    </source>
</reference>